<dbReference type="Pfam" id="PF14291">
    <property type="entry name" value="DUF4371"/>
    <property type="match status" value="1"/>
</dbReference>
<dbReference type="PANTHER" id="PTHR45749">
    <property type="match status" value="1"/>
</dbReference>
<dbReference type="SUPFAM" id="SSF53098">
    <property type="entry name" value="Ribonuclease H-like"/>
    <property type="match status" value="1"/>
</dbReference>
<dbReference type="Proteomes" id="UP000694427">
    <property type="component" value="Unplaced"/>
</dbReference>
<protein>
    <recommendedName>
        <fullName evidence="1">DUF4371 domain-containing protein</fullName>
    </recommendedName>
</protein>
<evidence type="ECO:0000313" key="2">
    <source>
        <dbReference type="Ensembl" id="ENSCCRP00010118536.1"/>
    </source>
</evidence>
<reference evidence="2" key="2">
    <citation type="submission" date="2025-09" db="UniProtKB">
        <authorList>
            <consortium name="Ensembl"/>
        </authorList>
    </citation>
    <scope>IDENTIFICATION</scope>
</reference>
<proteinExistence type="predicted"/>
<dbReference type="InterPro" id="IPR025398">
    <property type="entry name" value="DUF4371"/>
</dbReference>
<name>A0A8C1RPS8_CYPCA</name>
<feature type="domain" description="DUF4371" evidence="1">
    <location>
        <begin position="12"/>
        <end position="248"/>
    </location>
</feature>
<sequence>MLSFTRKSGTLDAFVSVGYCNWKHAMAKDRGFHKHETSRDHLSCYAMWKEREMRRNMGNEVSTLVNADQLRKNRYYVSSLIDVVGFLVENQLPLRGKIDAFDDMSEGGSGLFLSMLYYTIQKDPELANVVKTIPRNATYTCHDMQNELIRTLSNVVTEAIVEEVGESYYTLKVDGTRDPTGCENISIVIRFVNESYEVTERLLCIATAQKGDAQTLTDTVLTELNKVCLDSSKILSQVYEGAALLSGKRGGVQKILQDRLGREIPYVHCLNHQLHLVVVHAMSAETALLEFFEVCDSLYKFCRKPTVAMHYKGAHLKLILKSFNDIKSILTDADTVLNYGSETRMEATGLLCEVSEPSFMFLANLTHRVLSLLDPPNKLLQREDTDLLTGLSVVASATACVKKLCCDEEFKQMLDIAMHTSESLRPVPKRRRIESTRMDGYIVTGPTGGHRGDDDLETELQRLYYNTIDSVVGELERRFSERNSQLASALAALNPEADNFLDVKAVKHILDLSQSIIVDAEFEVAKEFLMSQKQAMQGDWTIQHIISTCHNQLIAMPSVLTAFKHALSFGASTAMCENSFSTLKNVFSEHRCTTLHERKARLVQLAFEKDLTCKCTSEWKDTVLRQYVTQVKNKY</sequence>
<evidence type="ECO:0000313" key="3">
    <source>
        <dbReference type="Proteomes" id="UP000694427"/>
    </source>
</evidence>
<dbReference type="Ensembl" id="ENSCCRT00010131689.1">
    <property type="protein sequence ID" value="ENSCCRP00010118536.1"/>
    <property type="gene ID" value="ENSCCRG00010051920.1"/>
</dbReference>
<reference evidence="2" key="1">
    <citation type="submission" date="2025-08" db="UniProtKB">
        <authorList>
            <consortium name="Ensembl"/>
        </authorList>
    </citation>
    <scope>IDENTIFICATION</scope>
</reference>
<keyword evidence="3" id="KW-1185">Reference proteome</keyword>
<organism evidence="2 3">
    <name type="scientific">Cyprinus carpio</name>
    <name type="common">Common carp</name>
    <dbReference type="NCBI Taxonomy" id="7962"/>
    <lineage>
        <taxon>Eukaryota</taxon>
        <taxon>Metazoa</taxon>
        <taxon>Chordata</taxon>
        <taxon>Craniata</taxon>
        <taxon>Vertebrata</taxon>
        <taxon>Euteleostomi</taxon>
        <taxon>Actinopterygii</taxon>
        <taxon>Neopterygii</taxon>
        <taxon>Teleostei</taxon>
        <taxon>Ostariophysi</taxon>
        <taxon>Cypriniformes</taxon>
        <taxon>Cyprinidae</taxon>
        <taxon>Cyprininae</taxon>
        <taxon>Cyprinus</taxon>
    </lineage>
</organism>
<evidence type="ECO:0000259" key="1">
    <source>
        <dbReference type="Pfam" id="PF14291"/>
    </source>
</evidence>
<dbReference type="PANTHER" id="PTHR45749:SF21">
    <property type="entry name" value="DUF4371 DOMAIN-CONTAINING PROTEIN"/>
    <property type="match status" value="1"/>
</dbReference>
<accession>A0A8C1RPS8</accession>
<dbReference type="InterPro" id="IPR012337">
    <property type="entry name" value="RNaseH-like_sf"/>
</dbReference>
<dbReference type="AlphaFoldDB" id="A0A8C1RPS8"/>